<dbReference type="Pfam" id="PF15301">
    <property type="entry name" value="SLAIN"/>
    <property type="match status" value="1"/>
</dbReference>
<feature type="compositionally biased region" description="Polar residues" evidence="4">
    <location>
        <begin position="164"/>
        <end position="186"/>
    </location>
</feature>
<accession>A0A3B4ARF6</accession>
<feature type="coiled-coil region" evidence="3">
    <location>
        <begin position="21"/>
        <end position="48"/>
    </location>
</feature>
<proteinExistence type="inferred from homology"/>
<evidence type="ECO:0000256" key="1">
    <source>
        <dbReference type="ARBA" id="ARBA00006652"/>
    </source>
</evidence>
<feature type="region of interest" description="Disordered" evidence="4">
    <location>
        <begin position="146"/>
        <end position="186"/>
    </location>
</feature>
<name>A0A3B4ARF6_9GOBI</name>
<feature type="region of interest" description="Disordered" evidence="4">
    <location>
        <begin position="482"/>
        <end position="527"/>
    </location>
</feature>
<dbReference type="GO" id="GO:0035371">
    <property type="term" value="C:microtubule plus-end"/>
    <property type="evidence" value="ECO:0007669"/>
    <property type="project" value="TreeGrafter"/>
</dbReference>
<dbReference type="Proteomes" id="UP000261520">
    <property type="component" value="Unplaced"/>
</dbReference>
<evidence type="ECO:0008006" key="7">
    <source>
        <dbReference type="Google" id="ProtNLM"/>
    </source>
</evidence>
<comment type="similarity">
    <text evidence="1">Belongs to the SLAIN motif-containing family.</text>
</comment>
<evidence type="ECO:0000313" key="6">
    <source>
        <dbReference type="Proteomes" id="UP000261520"/>
    </source>
</evidence>
<dbReference type="AlphaFoldDB" id="A0A3B4ARF6"/>
<evidence type="ECO:0000256" key="3">
    <source>
        <dbReference type="SAM" id="Coils"/>
    </source>
</evidence>
<sequence>METAVLNLAIMPEVVDCNSNTLNAELEVKKLQELVRKLERQNEQLRTRAQPPASPPYALRRTGAQCHLSELDEEEAFLDDLELLDLDSMCASSEDSLYMTQRSGESSNSSLTPLEWCRQTLDSPKSELEATRRSLSLRLEQVSRWHSTLSSPSHTSSPPPSLTRVTGMSPISASPSAKTSSLTSPRHSILHRTLSPVPKDLSPVAERTPTFLPHLSKRSRSLQRSVFSPQSSVDEEDSVCLGFKLQDLTDVQVMARMQEESLRQELAFPPRRSHSLSSFPLSVGALSGRGREDDEEEEDDEDYALLPPPAPRLTTRLPHSHTFHTLSHWSGGSPSPQHLSAGYDFHTQELEQALEQALDKVLRSMPNLVRAPSMPSVPLPPSPCASPRGSPCSSPRASPCLLRTSHSFDLTTGLSPLQSSIPAPAPLQSRVHSVGSFCVSRPTMKATAYVSPTIKSPSYLPPCSTGLSSYSPGFSSGLSGIPLRGKHTASPTSPRSALPRPASFIATSGSSPRSKLTQSGRSFLTPPKSLSALSALRDSHSAWRDGCY</sequence>
<keyword evidence="2 3" id="KW-0175">Coiled coil</keyword>
<feature type="compositionally biased region" description="Low complexity" evidence="4">
    <location>
        <begin position="146"/>
        <end position="156"/>
    </location>
</feature>
<organism evidence="5 6">
    <name type="scientific">Periophthalmus magnuspinnatus</name>
    <dbReference type="NCBI Taxonomy" id="409849"/>
    <lineage>
        <taxon>Eukaryota</taxon>
        <taxon>Metazoa</taxon>
        <taxon>Chordata</taxon>
        <taxon>Craniata</taxon>
        <taxon>Vertebrata</taxon>
        <taxon>Euteleostomi</taxon>
        <taxon>Actinopterygii</taxon>
        <taxon>Neopterygii</taxon>
        <taxon>Teleostei</taxon>
        <taxon>Neoteleostei</taxon>
        <taxon>Acanthomorphata</taxon>
        <taxon>Gobiaria</taxon>
        <taxon>Gobiiformes</taxon>
        <taxon>Gobioidei</taxon>
        <taxon>Gobiidae</taxon>
        <taxon>Oxudercinae</taxon>
        <taxon>Periophthalmus</taxon>
    </lineage>
</organism>
<evidence type="ECO:0000313" key="5">
    <source>
        <dbReference type="Ensembl" id="ENSPMGP00000019174.1"/>
    </source>
</evidence>
<reference evidence="5" key="1">
    <citation type="submission" date="2025-08" db="UniProtKB">
        <authorList>
            <consortium name="Ensembl"/>
        </authorList>
    </citation>
    <scope>IDENTIFICATION</scope>
</reference>
<feature type="compositionally biased region" description="Acidic residues" evidence="4">
    <location>
        <begin position="293"/>
        <end position="303"/>
    </location>
</feature>
<dbReference type="PANTHER" id="PTHR22406">
    <property type="entry name" value="NASCENT POLYPEPTIDE-ASSOCIATED COMPLEX SUBUNIT ALPHA, MUSCLE-SPECIFIC FORM"/>
    <property type="match status" value="1"/>
</dbReference>
<dbReference type="GO" id="GO:0031116">
    <property type="term" value="P:positive regulation of microtubule polymerization"/>
    <property type="evidence" value="ECO:0007669"/>
    <property type="project" value="TreeGrafter"/>
</dbReference>
<dbReference type="GO" id="GO:0007020">
    <property type="term" value="P:microtubule nucleation"/>
    <property type="evidence" value="ECO:0007669"/>
    <property type="project" value="TreeGrafter"/>
</dbReference>
<feature type="compositionally biased region" description="Polar residues" evidence="4">
    <location>
        <begin position="505"/>
        <end position="522"/>
    </location>
</feature>
<reference evidence="5" key="2">
    <citation type="submission" date="2025-09" db="UniProtKB">
        <authorList>
            <consortium name="Ensembl"/>
        </authorList>
    </citation>
    <scope>IDENTIFICATION</scope>
</reference>
<evidence type="ECO:0000256" key="4">
    <source>
        <dbReference type="SAM" id="MobiDB-lite"/>
    </source>
</evidence>
<dbReference type="STRING" id="409849.ENSPMGP00000019174"/>
<dbReference type="Ensembl" id="ENSPMGT00000020444.1">
    <property type="protein sequence ID" value="ENSPMGP00000019174.1"/>
    <property type="gene ID" value="ENSPMGG00000015582.1"/>
</dbReference>
<evidence type="ECO:0000256" key="2">
    <source>
        <dbReference type="ARBA" id="ARBA00023054"/>
    </source>
</evidence>
<dbReference type="PANTHER" id="PTHR22406:SF2">
    <property type="entry name" value="SLAIN MOTIF-CONTAINING PROTEIN 1"/>
    <property type="match status" value="1"/>
</dbReference>
<feature type="region of interest" description="Disordered" evidence="4">
    <location>
        <begin position="279"/>
        <end position="315"/>
    </location>
</feature>
<protein>
    <recommendedName>
        <fullName evidence="7">SLAIN motif family, member 1a</fullName>
    </recommendedName>
</protein>
<keyword evidence="6" id="KW-1185">Reference proteome</keyword>
<dbReference type="InterPro" id="IPR026179">
    <property type="entry name" value="Slain"/>
</dbReference>
<dbReference type="GO" id="GO:0031122">
    <property type="term" value="P:cytoplasmic microtubule organization"/>
    <property type="evidence" value="ECO:0007669"/>
    <property type="project" value="TreeGrafter"/>
</dbReference>